<dbReference type="GO" id="GO:0046872">
    <property type="term" value="F:metal ion binding"/>
    <property type="evidence" value="ECO:0007669"/>
    <property type="project" value="UniProtKB-KW"/>
</dbReference>
<evidence type="ECO:0000256" key="1">
    <source>
        <dbReference type="ARBA" id="ARBA00004196"/>
    </source>
</evidence>
<dbReference type="Pfam" id="PF12838">
    <property type="entry name" value="Fer4_7"/>
    <property type="match status" value="1"/>
</dbReference>
<dbReference type="GO" id="GO:0051536">
    <property type="term" value="F:iron-sulfur cluster binding"/>
    <property type="evidence" value="ECO:0007669"/>
    <property type="project" value="UniProtKB-KW"/>
</dbReference>
<dbReference type="EC" id="1.17.99.6" evidence="9"/>
<evidence type="ECO:0000256" key="2">
    <source>
        <dbReference type="ARBA" id="ARBA00022723"/>
    </source>
</evidence>
<keyword evidence="9" id="KW-0560">Oxidoreductase</keyword>
<sequence length="481" mass="53951">MSNNKKEEKKHQHLFSRRDVLKLGGLASLGAGLVSVASLGFINGKSVDTYSGWEGQEGEIYFDREPFQVDKPPYKILRTEIKKVNGLDAPSDRSNLIKELGLDKTGVENATGALKEYYEQNPDIMEKDKVLFEEIEPKRKETEKTLGNRNALWTAWNSSWDVLKPKKPGLPEVSDWEGVRKPAYEIKDPKKMSEIIKKVAGTFGAKIVGITKLNPAWVYETSSGGRGWEPGEKVEMPSWWEYAIVVGVPHEWDSIMATPAFAGEKDGTVQAAVVGARLERYVKELGYPARLHAPDSSRFDILVPPVMVDAGLGEQGRFSFVITPEFGGNVRTAVITTNLPLEVDKPIDIGVRDFCKECKLCAEICPSKAISFDDEPGEIRGRGVEAWFIDVDACLHYRQSVPFTQRCKLCMTVCPWTRKDNWIHKAAKGVIPRDKTSLVAKGLTWAQESFYEIPDVSEYTDPKWGSYRKAPWFLDVDGVIE</sequence>
<organism evidence="9">
    <name type="scientific">bioreactor metagenome</name>
    <dbReference type="NCBI Taxonomy" id="1076179"/>
    <lineage>
        <taxon>unclassified sequences</taxon>
        <taxon>metagenomes</taxon>
        <taxon>ecological metagenomes</taxon>
    </lineage>
</organism>
<accession>A0A644TA22</accession>
<dbReference type="InterPro" id="IPR012832">
    <property type="entry name" value="RDH"/>
</dbReference>
<comment type="caution">
    <text evidence="9">The sequence shown here is derived from an EMBL/GenBank/DDBJ whole genome shotgun (WGS) entry which is preliminary data.</text>
</comment>
<dbReference type="PROSITE" id="PS00198">
    <property type="entry name" value="4FE4S_FER_1"/>
    <property type="match status" value="1"/>
</dbReference>
<keyword evidence="7" id="KW-1133">Transmembrane helix</keyword>
<dbReference type="GO" id="GO:0052693">
    <property type="term" value="F:epoxyqueuosine reductase activity"/>
    <property type="evidence" value="ECO:0007669"/>
    <property type="project" value="UniProtKB-EC"/>
</dbReference>
<evidence type="ECO:0000256" key="7">
    <source>
        <dbReference type="SAM" id="Phobius"/>
    </source>
</evidence>
<comment type="subcellular location">
    <subcellularLocation>
        <location evidence="1">Cell envelope</location>
    </subcellularLocation>
</comment>
<keyword evidence="5" id="KW-0411">Iron-sulfur</keyword>
<keyword evidence="7" id="KW-0812">Transmembrane</keyword>
<protein>
    <submittedName>
        <fullName evidence="9">Epoxyqueuosine reductase</fullName>
        <ecNumber evidence="9">1.17.99.6</ecNumber>
    </submittedName>
</protein>
<dbReference type="AlphaFoldDB" id="A0A644TA22"/>
<evidence type="ECO:0000256" key="5">
    <source>
        <dbReference type="ARBA" id="ARBA00023014"/>
    </source>
</evidence>
<dbReference type="PANTHER" id="PTHR42827:SF1">
    <property type="entry name" value="IRON-SULFUR CLUSTER-BINDING PROTEIN"/>
    <property type="match status" value="1"/>
</dbReference>
<keyword evidence="2" id="KW-0479">Metal-binding</keyword>
<dbReference type="InterPro" id="IPR017900">
    <property type="entry name" value="4Fe4S_Fe_S_CS"/>
</dbReference>
<dbReference type="NCBIfam" id="TIGR02486">
    <property type="entry name" value="RDH"/>
    <property type="match status" value="1"/>
</dbReference>
<dbReference type="InterPro" id="IPR017896">
    <property type="entry name" value="4Fe4S_Fe-S-bd"/>
</dbReference>
<dbReference type="EMBL" id="VSSQ01000022">
    <property type="protein sequence ID" value="MPL63639.1"/>
    <property type="molecule type" value="Genomic_DNA"/>
</dbReference>
<keyword evidence="6 7" id="KW-0472">Membrane</keyword>
<evidence type="ECO:0000256" key="4">
    <source>
        <dbReference type="ARBA" id="ARBA00023004"/>
    </source>
</evidence>
<keyword evidence="4" id="KW-0408">Iron</keyword>
<evidence type="ECO:0000256" key="3">
    <source>
        <dbReference type="ARBA" id="ARBA00022729"/>
    </source>
</evidence>
<reference evidence="9" key="1">
    <citation type="submission" date="2019-08" db="EMBL/GenBank/DDBJ databases">
        <authorList>
            <person name="Kucharzyk K."/>
            <person name="Murdoch R.W."/>
            <person name="Higgins S."/>
            <person name="Loffler F."/>
        </authorList>
    </citation>
    <scope>NUCLEOTIDE SEQUENCE</scope>
</reference>
<keyword evidence="3" id="KW-0732">Signal</keyword>
<evidence type="ECO:0000313" key="9">
    <source>
        <dbReference type="EMBL" id="MPL63639.1"/>
    </source>
</evidence>
<dbReference type="SUPFAM" id="SSF54862">
    <property type="entry name" value="4Fe-4S ferredoxins"/>
    <property type="match status" value="1"/>
</dbReference>
<feature type="transmembrane region" description="Helical" evidence="7">
    <location>
        <begin position="20"/>
        <end position="42"/>
    </location>
</feature>
<dbReference type="PANTHER" id="PTHR42827">
    <property type="entry name" value="IRON-SULFUR CLUSTER-BINDING PROTEIN-RELATED"/>
    <property type="match status" value="1"/>
</dbReference>
<proteinExistence type="predicted"/>
<evidence type="ECO:0000256" key="6">
    <source>
        <dbReference type="ARBA" id="ARBA00023136"/>
    </source>
</evidence>
<evidence type="ECO:0000259" key="8">
    <source>
        <dbReference type="PROSITE" id="PS51379"/>
    </source>
</evidence>
<dbReference type="Gene3D" id="3.30.70.20">
    <property type="match status" value="1"/>
</dbReference>
<dbReference type="PROSITE" id="PS51379">
    <property type="entry name" value="4FE4S_FER_2"/>
    <property type="match status" value="1"/>
</dbReference>
<dbReference type="GO" id="GO:0030313">
    <property type="term" value="C:cell envelope"/>
    <property type="evidence" value="ECO:0007669"/>
    <property type="project" value="UniProtKB-SubCell"/>
</dbReference>
<name>A0A644TA22_9ZZZZ</name>
<feature type="domain" description="4Fe-4S ferredoxin-type" evidence="8">
    <location>
        <begin position="345"/>
        <end position="375"/>
    </location>
</feature>
<gene>
    <name evidence="9" type="primary">queG_3</name>
    <name evidence="9" type="ORF">SDC9_09280</name>
</gene>